<evidence type="ECO:0000256" key="1">
    <source>
        <dbReference type="ARBA" id="ARBA00023015"/>
    </source>
</evidence>
<evidence type="ECO:0000256" key="2">
    <source>
        <dbReference type="ARBA" id="ARBA00023125"/>
    </source>
</evidence>
<dbReference type="Gene3D" id="1.10.10.10">
    <property type="entry name" value="Winged helix-like DNA-binding domain superfamily/Winged helix DNA-binding domain"/>
    <property type="match status" value="1"/>
</dbReference>
<comment type="caution">
    <text evidence="5">The sequence shown here is derived from an EMBL/GenBank/DDBJ whole genome shotgun (WGS) entry which is preliminary data.</text>
</comment>
<accession>A0A9W6Q4R3</accession>
<gene>
    <name evidence="5" type="ORF">Kpho02_04560</name>
</gene>
<dbReference type="PANTHER" id="PTHR43132:SF8">
    <property type="entry name" value="HTH-TYPE TRANSCRIPTIONAL REGULATOR KMTR"/>
    <property type="match status" value="1"/>
</dbReference>
<keyword evidence="1" id="KW-0805">Transcription regulation</keyword>
<dbReference type="InterPro" id="IPR051011">
    <property type="entry name" value="Metal_resp_trans_reg"/>
</dbReference>
<dbReference type="GO" id="GO:0003677">
    <property type="term" value="F:DNA binding"/>
    <property type="evidence" value="ECO:0007669"/>
    <property type="project" value="UniProtKB-KW"/>
</dbReference>
<dbReference type="EMBL" id="BSSA01000001">
    <property type="protein sequence ID" value="GLW68157.1"/>
    <property type="molecule type" value="Genomic_DNA"/>
</dbReference>
<dbReference type="Proteomes" id="UP001165041">
    <property type="component" value="Unassembled WGS sequence"/>
</dbReference>
<dbReference type="SMART" id="SM00418">
    <property type="entry name" value="HTH_ARSR"/>
    <property type="match status" value="1"/>
</dbReference>
<keyword evidence="2" id="KW-0238">DNA-binding</keyword>
<dbReference type="Pfam" id="PF01022">
    <property type="entry name" value="HTH_5"/>
    <property type="match status" value="1"/>
</dbReference>
<dbReference type="InterPro" id="IPR036388">
    <property type="entry name" value="WH-like_DNA-bd_sf"/>
</dbReference>
<reference evidence="5" key="1">
    <citation type="submission" date="2023-02" db="EMBL/GenBank/DDBJ databases">
        <title>Kitasatospora phosalacinea NBRC 14627.</title>
        <authorList>
            <person name="Ichikawa N."/>
            <person name="Sato H."/>
            <person name="Tonouchi N."/>
        </authorList>
    </citation>
    <scope>NUCLEOTIDE SEQUENCE</scope>
    <source>
        <strain evidence="5">NBRC 14627</strain>
    </source>
</reference>
<evidence type="ECO:0000313" key="5">
    <source>
        <dbReference type="EMBL" id="GLW68157.1"/>
    </source>
</evidence>
<organism evidence="5 6">
    <name type="scientific">Kitasatospora phosalacinea</name>
    <dbReference type="NCBI Taxonomy" id="2065"/>
    <lineage>
        <taxon>Bacteria</taxon>
        <taxon>Bacillati</taxon>
        <taxon>Actinomycetota</taxon>
        <taxon>Actinomycetes</taxon>
        <taxon>Kitasatosporales</taxon>
        <taxon>Streptomycetaceae</taxon>
        <taxon>Kitasatospora</taxon>
    </lineage>
</organism>
<evidence type="ECO:0000313" key="6">
    <source>
        <dbReference type="Proteomes" id="UP001165041"/>
    </source>
</evidence>
<dbReference type="PROSITE" id="PS50987">
    <property type="entry name" value="HTH_ARSR_2"/>
    <property type="match status" value="1"/>
</dbReference>
<dbReference type="InterPro" id="IPR036390">
    <property type="entry name" value="WH_DNA-bd_sf"/>
</dbReference>
<dbReference type="SUPFAM" id="SSF46785">
    <property type="entry name" value="Winged helix' DNA-binding domain"/>
    <property type="match status" value="1"/>
</dbReference>
<protein>
    <submittedName>
        <fullName evidence="5">ArsR family transcriptional regulator</fullName>
    </submittedName>
</protein>
<proteinExistence type="predicted"/>
<dbReference type="PANTHER" id="PTHR43132">
    <property type="entry name" value="ARSENICAL RESISTANCE OPERON REPRESSOR ARSR-RELATED"/>
    <property type="match status" value="1"/>
</dbReference>
<sequence length="337" mass="36842">MIRFRLRLADLAATSFAYSPLQEAVLSLRMWTHHARRFPALRPAFAAMRPAYERLDAHPLLTALVAHRRYWVPDFLTPRPAAPAPDLRAELAALRATDPARLRPGIEQTFHPLGEPVPPVLAAGLHHPDRLLADLADALEAYWHACLRPHWWPRARAVLAADLAHRARTLAEGGADALFRGISERLSWADDTLTIRRGGPWPSTPDDIPVDGRRLLLTPSCFADGVSTMLDRDAPPHIVYATRGLATLAESPPPPAPRALAQLLGATRARLLVMLADDGPATTTELAHRLAVTPAAVSQHLAALHAAALLERTRHGRHVHYRPTPLGAALRTGNGHP</sequence>
<evidence type="ECO:0000259" key="4">
    <source>
        <dbReference type="PROSITE" id="PS50987"/>
    </source>
</evidence>
<name>A0A9W6Q4R3_9ACTN</name>
<dbReference type="GO" id="GO:0003700">
    <property type="term" value="F:DNA-binding transcription factor activity"/>
    <property type="evidence" value="ECO:0007669"/>
    <property type="project" value="InterPro"/>
</dbReference>
<keyword evidence="3" id="KW-0804">Transcription</keyword>
<dbReference type="AlphaFoldDB" id="A0A9W6Q4R3"/>
<feature type="domain" description="HTH arsR-type" evidence="4">
    <location>
        <begin position="248"/>
        <end position="337"/>
    </location>
</feature>
<dbReference type="InterPro" id="IPR001845">
    <property type="entry name" value="HTH_ArsR_DNA-bd_dom"/>
</dbReference>
<evidence type="ECO:0000256" key="3">
    <source>
        <dbReference type="ARBA" id="ARBA00023163"/>
    </source>
</evidence>
<dbReference type="RefSeq" id="WP_285732860.1">
    <property type="nucleotide sequence ID" value="NZ_BSSA01000001.1"/>
</dbReference>